<evidence type="ECO:0000313" key="1">
    <source>
        <dbReference type="Proteomes" id="UP000046392"/>
    </source>
</evidence>
<protein>
    <submittedName>
        <fullName evidence="2">Heterogeneous nuclear ribonucleoprotein M</fullName>
    </submittedName>
</protein>
<dbReference type="WBParaSite" id="SPAL_0000957500.1">
    <property type="protein sequence ID" value="SPAL_0000957500.1"/>
    <property type="gene ID" value="SPAL_0000957500"/>
</dbReference>
<dbReference type="Proteomes" id="UP000046392">
    <property type="component" value="Unplaced"/>
</dbReference>
<sequence length="156" mass="17194">MCTLYFALNDPTMSNVLLRNLGAMEALEIEFDAYEAKRNMDILNRLNMKLHKFMMICKHLHILDQCTRSPVVDVKVVAQIMGTNNIRGMNGMQNGMNHGMPGGGNGNMHNGINGGTFSRGDMRNSFRGPGGPMHPGGMPNVAGMRQSYPRGINLKI</sequence>
<accession>A0A0N5BUQ5</accession>
<evidence type="ECO:0000313" key="2">
    <source>
        <dbReference type="WBParaSite" id="SPAL_0000957500.1"/>
    </source>
</evidence>
<reference evidence="2" key="1">
    <citation type="submission" date="2017-02" db="UniProtKB">
        <authorList>
            <consortium name="WormBaseParasite"/>
        </authorList>
    </citation>
    <scope>IDENTIFICATION</scope>
</reference>
<dbReference type="AlphaFoldDB" id="A0A0N5BUQ5"/>
<organism evidence="1 2">
    <name type="scientific">Strongyloides papillosus</name>
    <name type="common">Intestinal threadworm</name>
    <dbReference type="NCBI Taxonomy" id="174720"/>
    <lineage>
        <taxon>Eukaryota</taxon>
        <taxon>Metazoa</taxon>
        <taxon>Ecdysozoa</taxon>
        <taxon>Nematoda</taxon>
        <taxon>Chromadorea</taxon>
        <taxon>Rhabditida</taxon>
        <taxon>Tylenchina</taxon>
        <taxon>Panagrolaimomorpha</taxon>
        <taxon>Strongyloidoidea</taxon>
        <taxon>Strongyloididae</taxon>
        <taxon>Strongyloides</taxon>
    </lineage>
</organism>
<name>A0A0N5BUQ5_STREA</name>
<keyword evidence="1" id="KW-1185">Reference proteome</keyword>
<proteinExistence type="predicted"/>